<proteinExistence type="predicted"/>
<organism evidence="1 2">
    <name type="scientific">Romeriopsis navalis LEGE 11480</name>
    <dbReference type="NCBI Taxonomy" id="2777977"/>
    <lineage>
        <taxon>Bacteria</taxon>
        <taxon>Bacillati</taxon>
        <taxon>Cyanobacteriota</taxon>
        <taxon>Cyanophyceae</taxon>
        <taxon>Leptolyngbyales</taxon>
        <taxon>Leptolyngbyaceae</taxon>
        <taxon>Romeriopsis</taxon>
        <taxon>Romeriopsis navalis</taxon>
    </lineage>
</organism>
<name>A0A928Z255_9CYAN</name>
<sequence>MSLPEKAQLAHNAAHILIEEALSSQENPLEAISNSMTKEEFRVFCKLLSFECQKLVDRQISIWETSSTQKNPR</sequence>
<comment type="caution">
    <text evidence="1">The sequence shown here is derived from an EMBL/GenBank/DDBJ whole genome shotgun (WGS) entry which is preliminary data.</text>
</comment>
<dbReference type="EMBL" id="JADEXQ010000027">
    <property type="protein sequence ID" value="MBE9030046.1"/>
    <property type="molecule type" value="Genomic_DNA"/>
</dbReference>
<dbReference type="AlphaFoldDB" id="A0A928Z255"/>
<keyword evidence="2" id="KW-1185">Reference proteome</keyword>
<evidence type="ECO:0000313" key="1">
    <source>
        <dbReference type="EMBL" id="MBE9030046.1"/>
    </source>
</evidence>
<dbReference type="Proteomes" id="UP000625316">
    <property type="component" value="Unassembled WGS sequence"/>
</dbReference>
<accession>A0A928Z255</accession>
<protein>
    <submittedName>
        <fullName evidence="1">Uncharacterized protein</fullName>
    </submittedName>
</protein>
<gene>
    <name evidence="1" type="ORF">IQ266_09935</name>
</gene>
<dbReference type="RefSeq" id="WP_264324872.1">
    <property type="nucleotide sequence ID" value="NZ_JADEXQ010000027.1"/>
</dbReference>
<reference evidence="1" key="1">
    <citation type="submission" date="2020-10" db="EMBL/GenBank/DDBJ databases">
        <authorList>
            <person name="Castelo-Branco R."/>
            <person name="Eusebio N."/>
            <person name="Adriana R."/>
            <person name="Vieira A."/>
            <person name="Brugerolle De Fraissinette N."/>
            <person name="Rezende De Castro R."/>
            <person name="Schneider M.P."/>
            <person name="Vasconcelos V."/>
            <person name="Leao P.N."/>
        </authorList>
    </citation>
    <scope>NUCLEOTIDE SEQUENCE</scope>
    <source>
        <strain evidence="1">LEGE 11480</strain>
    </source>
</reference>
<evidence type="ECO:0000313" key="2">
    <source>
        <dbReference type="Proteomes" id="UP000625316"/>
    </source>
</evidence>